<evidence type="ECO:0000256" key="3">
    <source>
        <dbReference type="ARBA" id="ARBA00023163"/>
    </source>
</evidence>
<dbReference type="PROSITE" id="PS01124">
    <property type="entry name" value="HTH_ARAC_FAMILY_2"/>
    <property type="match status" value="1"/>
</dbReference>
<dbReference type="GO" id="GO:0003700">
    <property type="term" value="F:DNA-binding transcription factor activity"/>
    <property type="evidence" value="ECO:0007669"/>
    <property type="project" value="InterPro"/>
</dbReference>
<sequence length="552" mass="62426">MNNVNSEWAESHFPLYTAAQILSLYGTSNQPMHKIHEDFTVLIAIASGKGILRLDDQTFELQEGSIMLIPAQVHAALVTNSLQPLHAYKLSIGIWEPPTSPPASSMVRRSEVLGGSNLHFFLCEPDIVAKVEELYLYRSPIHEARHVKNQIVFHQIIAELLEREDAKYAVSDQPSMDRSIAYLENHFSDKITREQLAALAGISSSHYSILFKRLTGFSPQEYLSRLRVHRAIELLISGSGTLREIAQKVGYKDEFYLSRRFKRQTGAAPSAYNRRSSLPRVAVVLTPYASHLLLLGLKPVVTIAENGEYVSIAELEKPQNMRFISADASPEQLNSVLLETKSELIIAAEQHLHRFGLNLGHMRAVAPVIEISWMELSWKEHFRLIAQAIQRSERAEEWLAMFEQEEQEARLQVQESAVAKETITILILRPEQMQVYGARNVGYVMYHSLGLKPPAKIAQEIERLGNQFHSVPIELAELADYAGDRLLVFVFPDPKGSFAHADTILQSSYWKGLSAVRNDKVHHLDIDEWIPYNPVSIRLQLQRAVALFTGIQ</sequence>
<dbReference type="SUPFAM" id="SSF46689">
    <property type="entry name" value="Homeodomain-like"/>
    <property type="match status" value="2"/>
</dbReference>
<dbReference type="Gene3D" id="2.60.120.10">
    <property type="entry name" value="Jelly Rolls"/>
    <property type="match status" value="1"/>
</dbReference>
<protein>
    <submittedName>
        <fullName evidence="6">AraC family transcriptional regulator</fullName>
    </submittedName>
</protein>
<dbReference type="AlphaFoldDB" id="A0A850F1V1"/>
<dbReference type="PROSITE" id="PS50983">
    <property type="entry name" value="FE_B12_PBP"/>
    <property type="match status" value="1"/>
</dbReference>
<evidence type="ECO:0000256" key="1">
    <source>
        <dbReference type="ARBA" id="ARBA00023015"/>
    </source>
</evidence>
<proteinExistence type="predicted"/>
<gene>
    <name evidence="6" type="ORF">HPT30_27090</name>
</gene>
<dbReference type="EMBL" id="JABWCS010000221">
    <property type="protein sequence ID" value="NUU64021.1"/>
    <property type="molecule type" value="Genomic_DNA"/>
</dbReference>
<dbReference type="InterPro" id="IPR009057">
    <property type="entry name" value="Homeodomain-like_sf"/>
</dbReference>
<evidence type="ECO:0000313" key="7">
    <source>
        <dbReference type="Proteomes" id="UP000564806"/>
    </source>
</evidence>
<feature type="domain" description="Fe/B12 periplasmic-binding" evidence="5">
    <location>
        <begin position="280"/>
        <end position="552"/>
    </location>
</feature>
<feature type="domain" description="HTH araC/xylS-type" evidence="4">
    <location>
        <begin position="177"/>
        <end position="275"/>
    </location>
</feature>
<dbReference type="SMART" id="SM00342">
    <property type="entry name" value="HTH_ARAC"/>
    <property type="match status" value="1"/>
</dbReference>
<evidence type="ECO:0000259" key="5">
    <source>
        <dbReference type="PROSITE" id="PS50983"/>
    </source>
</evidence>
<dbReference type="PROSITE" id="PS00041">
    <property type="entry name" value="HTH_ARAC_FAMILY_1"/>
    <property type="match status" value="1"/>
</dbReference>
<dbReference type="InterPro" id="IPR002491">
    <property type="entry name" value="ABC_transptr_periplasmic_BD"/>
</dbReference>
<dbReference type="PANTHER" id="PTHR43280:SF28">
    <property type="entry name" value="HTH-TYPE TRANSCRIPTIONAL ACTIVATOR RHAS"/>
    <property type="match status" value="1"/>
</dbReference>
<organism evidence="6 7">
    <name type="scientific">Paenibacillus agri</name>
    <dbReference type="NCBI Taxonomy" id="2744309"/>
    <lineage>
        <taxon>Bacteria</taxon>
        <taxon>Bacillati</taxon>
        <taxon>Bacillota</taxon>
        <taxon>Bacilli</taxon>
        <taxon>Bacillales</taxon>
        <taxon>Paenibacillaceae</taxon>
        <taxon>Paenibacillus</taxon>
    </lineage>
</organism>
<reference evidence="6" key="1">
    <citation type="submission" date="2020-06" db="EMBL/GenBank/DDBJ databases">
        <title>Paenibacillus sp. nov., isolated from soil.</title>
        <authorList>
            <person name="Seo Y.L."/>
        </authorList>
    </citation>
    <scope>NUCLEOTIDE SEQUENCE [LARGE SCALE GENOMIC DNA]</scope>
    <source>
        <strain evidence="6">JW14</strain>
    </source>
</reference>
<dbReference type="Gene3D" id="1.10.10.60">
    <property type="entry name" value="Homeodomain-like"/>
    <property type="match status" value="2"/>
</dbReference>
<dbReference type="InterPro" id="IPR003313">
    <property type="entry name" value="AraC-bd"/>
</dbReference>
<dbReference type="Pfam" id="PF02311">
    <property type="entry name" value="AraC_binding"/>
    <property type="match status" value="1"/>
</dbReference>
<keyword evidence="3" id="KW-0804">Transcription</keyword>
<dbReference type="Pfam" id="PF01497">
    <property type="entry name" value="Peripla_BP_2"/>
    <property type="match status" value="1"/>
</dbReference>
<dbReference type="SUPFAM" id="SSF51182">
    <property type="entry name" value="RmlC-like cupins"/>
    <property type="match status" value="1"/>
</dbReference>
<dbReference type="GO" id="GO:0043565">
    <property type="term" value="F:sequence-specific DNA binding"/>
    <property type="evidence" value="ECO:0007669"/>
    <property type="project" value="InterPro"/>
</dbReference>
<comment type="caution">
    <text evidence="6">The sequence shown here is derived from an EMBL/GenBank/DDBJ whole genome shotgun (WGS) entry which is preliminary data.</text>
</comment>
<dbReference type="InterPro" id="IPR018062">
    <property type="entry name" value="HTH_AraC-typ_CS"/>
</dbReference>
<dbReference type="Gene3D" id="3.40.50.1980">
    <property type="entry name" value="Nitrogenase molybdenum iron protein domain"/>
    <property type="match status" value="2"/>
</dbReference>
<dbReference type="Proteomes" id="UP000564806">
    <property type="component" value="Unassembled WGS sequence"/>
</dbReference>
<dbReference type="Pfam" id="PF12833">
    <property type="entry name" value="HTH_18"/>
    <property type="match status" value="1"/>
</dbReference>
<name>A0A850F1V1_9BACL</name>
<evidence type="ECO:0000256" key="2">
    <source>
        <dbReference type="ARBA" id="ARBA00023125"/>
    </source>
</evidence>
<dbReference type="PANTHER" id="PTHR43280">
    <property type="entry name" value="ARAC-FAMILY TRANSCRIPTIONAL REGULATOR"/>
    <property type="match status" value="1"/>
</dbReference>
<keyword evidence="7" id="KW-1185">Reference proteome</keyword>
<dbReference type="InterPro" id="IPR014710">
    <property type="entry name" value="RmlC-like_jellyroll"/>
</dbReference>
<accession>A0A850F1V1</accession>
<dbReference type="SUPFAM" id="SSF53807">
    <property type="entry name" value="Helical backbone' metal receptor"/>
    <property type="match status" value="1"/>
</dbReference>
<keyword evidence="2" id="KW-0238">DNA-binding</keyword>
<evidence type="ECO:0000313" key="6">
    <source>
        <dbReference type="EMBL" id="NUU64021.1"/>
    </source>
</evidence>
<dbReference type="InterPro" id="IPR018060">
    <property type="entry name" value="HTH_AraC"/>
</dbReference>
<dbReference type="RefSeq" id="WP_175374389.1">
    <property type="nucleotide sequence ID" value="NZ_JABWCS010000221.1"/>
</dbReference>
<dbReference type="InterPro" id="IPR011051">
    <property type="entry name" value="RmlC_Cupin_sf"/>
</dbReference>
<evidence type="ECO:0000259" key="4">
    <source>
        <dbReference type="PROSITE" id="PS01124"/>
    </source>
</evidence>
<keyword evidence="1" id="KW-0805">Transcription regulation</keyword>